<dbReference type="Proteomes" id="UP000093366">
    <property type="component" value="Unassembled WGS sequence"/>
</dbReference>
<accession>A0A1C0TV04</accession>
<proteinExistence type="predicted"/>
<dbReference type="AlphaFoldDB" id="A0A1C0TV04"/>
<evidence type="ECO:0000256" key="1">
    <source>
        <dbReference type="SAM" id="Phobius"/>
    </source>
</evidence>
<organism evidence="2 3">
    <name type="scientific">Pseudoalteromonas luteoviolacea</name>
    <dbReference type="NCBI Taxonomy" id="43657"/>
    <lineage>
        <taxon>Bacteria</taxon>
        <taxon>Pseudomonadati</taxon>
        <taxon>Pseudomonadota</taxon>
        <taxon>Gammaproteobacteria</taxon>
        <taxon>Alteromonadales</taxon>
        <taxon>Pseudoalteromonadaceae</taxon>
        <taxon>Pseudoalteromonas</taxon>
    </lineage>
</organism>
<dbReference type="EMBL" id="MAUJ01000001">
    <property type="protein sequence ID" value="OCQ23132.1"/>
    <property type="molecule type" value="Genomic_DNA"/>
</dbReference>
<keyword evidence="1" id="KW-0812">Transmembrane</keyword>
<reference evidence="3" key="1">
    <citation type="submission" date="2016-07" db="EMBL/GenBank/DDBJ databases">
        <authorList>
            <person name="Florea S."/>
            <person name="Webb J.S."/>
            <person name="Jaromczyk J."/>
            <person name="Schardl C.L."/>
        </authorList>
    </citation>
    <scope>NUCLEOTIDE SEQUENCE [LARGE SCALE GENOMIC DNA]</scope>
    <source>
        <strain evidence="3">IPB1</strain>
    </source>
</reference>
<evidence type="ECO:0000313" key="3">
    <source>
        <dbReference type="Proteomes" id="UP000093366"/>
    </source>
</evidence>
<gene>
    <name evidence="2" type="ORF">A7985_04055</name>
</gene>
<comment type="caution">
    <text evidence="2">The sequence shown here is derived from an EMBL/GenBank/DDBJ whole genome shotgun (WGS) entry which is preliminary data.</text>
</comment>
<protein>
    <submittedName>
        <fullName evidence="2">Uncharacterized protein</fullName>
    </submittedName>
</protein>
<dbReference type="RefSeq" id="WP_065789117.1">
    <property type="nucleotide sequence ID" value="NZ_MAUJ01000001.1"/>
</dbReference>
<feature type="transmembrane region" description="Helical" evidence="1">
    <location>
        <begin position="7"/>
        <end position="28"/>
    </location>
</feature>
<evidence type="ECO:0000313" key="2">
    <source>
        <dbReference type="EMBL" id="OCQ23132.1"/>
    </source>
</evidence>
<keyword evidence="1" id="KW-0472">Membrane</keyword>
<sequence>MSKQFDFISVIKFIPEILIALGVLYFAIKTFNQETENTRHDRFKPLYEAYLSLKKESYKLSLKGKEIAELKRTGENDRTEDYIEKLNIQLYMFRDTAKIYEKRYCKAEPIQTQIELLINKNDEIRNAILQKNAAAHEIGKMYSEFSQSNMQCVDKIIDTYIGGQCVDFKKTAGC</sequence>
<name>A0A1C0TV04_9GAMM</name>
<keyword evidence="1" id="KW-1133">Transmembrane helix</keyword>